<evidence type="ECO:0000256" key="3">
    <source>
        <dbReference type="ARBA" id="ARBA00022692"/>
    </source>
</evidence>
<evidence type="ECO:0000256" key="1">
    <source>
        <dbReference type="ARBA" id="ARBA00004141"/>
    </source>
</evidence>
<evidence type="ECO:0000256" key="7">
    <source>
        <dbReference type="SAM" id="Phobius"/>
    </source>
</evidence>
<dbReference type="GO" id="GO:0022857">
    <property type="term" value="F:transmembrane transporter activity"/>
    <property type="evidence" value="ECO:0007669"/>
    <property type="project" value="InterPro"/>
</dbReference>
<name>A0A7Y0ZW19_PSEVE</name>
<feature type="transmembrane region" description="Helical" evidence="7">
    <location>
        <begin position="246"/>
        <end position="267"/>
    </location>
</feature>
<dbReference type="PANTHER" id="PTHR43791">
    <property type="entry name" value="PERMEASE-RELATED"/>
    <property type="match status" value="1"/>
</dbReference>
<proteinExistence type="predicted"/>
<evidence type="ECO:0000256" key="6">
    <source>
        <dbReference type="ARBA" id="ARBA00023136"/>
    </source>
</evidence>
<feature type="transmembrane region" description="Helical" evidence="7">
    <location>
        <begin position="371"/>
        <end position="394"/>
    </location>
</feature>
<feature type="transmembrane region" description="Helical" evidence="7">
    <location>
        <begin position="182"/>
        <end position="204"/>
    </location>
</feature>
<dbReference type="InterPro" id="IPR020846">
    <property type="entry name" value="MFS_dom"/>
</dbReference>
<feature type="transmembrane region" description="Helical" evidence="7">
    <location>
        <begin position="400"/>
        <end position="422"/>
    </location>
</feature>
<dbReference type="InterPro" id="IPR036259">
    <property type="entry name" value="MFS_trans_sf"/>
</dbReference>
<evidence type="ECO:0000313" key="9">
    <source>
        <dbReference type="EMBL" id="NMX98999.1"/>
    </source>
</evidence>
<feature type="transmembrane region" description="Helical" evidence="7">
    <location>
        <begin position="312"/>
        <end position="330"/>
    </location>
</feature>
<organism evidence="9 10">
    <name type="scientific">Pseudomonas veronii</name>
    <dbReference type="NCBI Taxonomy" id="76761"/>
    <lineage>
        <taxon>Bacteria</taxon>
        <taxon>Pseudomonadati</taxon>
        <taxon>Pseudomonadota</taxon>
        <taxon>Gammaproteobacteria</taxon>
        <taxon>Pseudomonadales</taxon>
        <taxon>Pseudomonadaceae</taxon>
        <taxon>Pseudomonas</taxon>
    </lineage>
</organism>
<reference evidence="9 10" key="1">
    <citation type="journal article" date="2020" name="Front. Microbiol.">
        <title>Genetic Organization of the aprX-lipA2 Operon Affects the Proteolytic Potential of Pseudomonas Species in Milk.</title>
        <authorList>
            <person name="Maier C."/>
            <person name="Huptas C."/>
            <person name="von Neubeck M."/>
            <person name="Scherer S."/>
            <person name="Wenning M."/>
            <person name="Lucking G."/>
        </authorList>
    </citation>
    <scope>NUCLEOTIDE SEQUENCE [LARGE SCALE GENOMIC DNA]</scope>
    <source>
        <strain evidence="9 10">WS 4671</strain>
    </source>
</reference>
<keyword evidence="6 7" id="KW-0472">Membrane</keyword>
<evidence type="ECO:0000256" key="4">
    <source>
        <dbReference type="ARBA" id="ARBA00022797"/>
    </source>
</evidence>
<evidence type="ECO:0000256" key="2">
    <source>
        <dbReference type="ARBA" id="ARBA00022448"/>
    </source>
</evidence>
<dbReference type="PANTHER" id="PTHR43791:SF36">
    <property type="entry name" value="TRANSPORTER, PUTATIVE (AFU_ORTHOLOGUE AFUA_6G08340)-RELATED"/>
    <property type="match status" value="1"/>
</dbReference>
<dbReference type="Proteomes" id="UP000552560">
    <property type="component" value="Unassembled WGS sequence"/>
</dbReference>
<dbReference type="PROSITE" id="PS50850">
    <property type="entry name" value="MFS"/>
    <property type="match status" value="1"/>
</dbReference>
<feature type="transmembrane region" description="Helical" evidence="7">
    <location>
        <begin position="89"/>
        <end position="108"/>
    </location>
</feature>
<comment type="subcellular location">
    <subcellularLocation>
        <location evidence="1">Membrane</location>
        <topology evidence="1">Multi-pass membrane protein</topology>
    </subcellularLocation>
</comment>
<keyword evidence="4" id="KW-0058">Aromatic hydrocarbons catabolism</keyword>
<dbReference type="FunFam" id="1.20.1250.20:FF:000018">
    <property type="entry name" value="MFS transporter permease"/>
    <property type="match status" value="1"/>
</dbReference>
<gene>
    <name evidence="9" type="ORF">HBO43_20610</name>
</gene>
<dbReference type="InterPro" id="IPR011701">
    <property type="entry name" value="MFS"/>
</dbReference>
<dbReference type="Pfam" id="PF07690">
    <property type="entry name" value="MFS_1"/>
    <property type="match status" value="1"/>
</dbReference>
<evidence type="ECO:0000259" key="8">
    <source>
        <dbReference type="PROSITE" id="PS50850"/>
    </source>
</evidence>
<protein>
    <submittedName>
        <fullName evidence="9">MFS transporter</fullName>
    </submittedName>
</protein>
<feature type="transmembrane region" description="Helical" evidence="7">
    <location>
        <begin position="21"/>
        <end position="37"/>
    </location>
</feature>
<evidence type="ECO:0000313" key="10">
    <source>
        <dbReference type="Proteomes" id="UP000552560"/>
    </source>
</evidence>
<dbReference type="Gene3D" id="1.20.1250.20">
    <property type="entry name" value="MFS general substrate transporter like domains"/>
    <property type="match status" value="2"/>
</dbReference>
<keyword evidence="2" id="KW-0813">Transport</keyword>
<dbReference type="CDD" id="cd17319">
    <property type="entry name" value="MFS_ExuT_GudP_like"/>
    <property type="match status" value="1"/>
</dbReference>
<sequence>MITPTSPDDLALRKMYRKISWRLLPFLLLCYVLAYLDRVNISYAKIAMQQEFGLTDAAYGLAAGIFFIGYVMFEVPSNLWLARVGIRKTLSRIMLLWGVASTSMLFVHDSTTFYVLRFFLGVFEAGFAPGMILYLTFWFSGKRRAQVMACVLLAGPVSNVIGGPLSTWIMGTFADIHGLAGWQWMFILEGAPCILLGIAAFFFLSDSPEQAKWLSKEEKRLLANDLEQVQASKQHTFAAALKDWRIYLMALIYFCLICGLYTVSFWLPSILRDAGVKNIFEIGLYSMIPYSAAIFAMLINARSSDRLGERRWHGAVPAFLGAIGLVLTGFSSGNLTLALCSITLATLSTYSAYAVFWAVPSSYLKGTAAAGGIALINSIGAFGGFVSPSIIGALKTFTGSFAAGMAVMAVLLVIGGLCTLALRLPAQAQP</sequence>
<dbReference type="GO" id="GO:0016020">
    <property type="term" value="C:membrane"/>
    <property type="evidence" value="ECO:0007669"/>
    <property type="project" value="UniProtKB-SubCell"/>
</dbReference>
<keyword evidence="3 7" id="KW-0812">Transmembrane</keyword>
<dbReference type="EMBL" id="JAAQWE010000021">
    <property type="protein sequence ID" value="NMX98999.1"/>
    <property type="molecule type" value="Genomic_DNA"/>
</dbReference>
<feature type="domain" description="Major facilitator superfamily (MFS) profile" evidence="8">
    <location>
        <begin position="23"/>
        <end position="427"/>
    </location>
</feature>
<feature type="transmembrane region" description="Helical" evidence="7">
    <location>
        <begin position="114"/>
        <end position="135"/>
    </location>
</feature>
<accession>A0A7Y0ZW19</accession>
<dbReference type="SUPFAM" id="SSF103473">
    <property type="entry name" value="MFS general substrate transporter"/>
    <property type="match status" value="1"/>
</dbReference>
<evidence type="ECO:0000256" key="5">
    <source>
        <dbReference type="ARBA" id="ARBA00022989"/>
    </source>
</evidence>
<comment type="caution">
    <text evidence="9">The sequence shown here is derived from an EMBL/GenBank/DDBJ whole genome shotgun (WGS) entry which is preliminary data.</text>
</comment>
<feature type="transmembrane region" description="Helical" evidence="7">
    <location>
        <begin position="336"/>
        <end position="359"/>
    </location>
</feature>
<feature type="transmembrane region" description="Helical" evidence="7">
    <location>
        <begin position="57"/>
        <end position="77"/>
    </location>
</feature>
<keyword evidence="5 7" id="KW-1133">Transmembrane helix</keyword>
<feature type="transmembrane region" description="Helical" evidence="7">
    <location>
        <begin position="147"/>
        <end position="170"/>
    </location>
</feature>
<dbReference type="AlphaFoldDB" id="A0A7Y0ZW19"/>
<feature type="transmembrane region" description="Helical" evidence="7">
    <location>
        <begin position="279"/>
        <end position="300"/>
    </location>
</feature>